<evidence type="ECO:0000256" key="2">
    <source>
        <dbReference type="PROSITE-ProRule" id="PRU00335"/>
    </source>
</evidence>
<evidence type="ECO:0000256" key="1">
    <source>
        <dbReference type="ARBA" id="ARBA00023125"/>
    </source>
</evidence>
<dbReference type="PANTHER" id="PTHR30055">
    <property type="entry name" value="HTH-TYPE TRANSCRIPTIONAL REGULATOR RUTR"/>
    <property type="match status" value="1"/>
</dbReference>
<dbReference type="SUPFAM" id="SSF46689">
    <property type="entry name" value="Homeodomain-like"/>
    <property type="match status" value="1"/>
</dbReference>
<gene>
    <name evidence="4" type="ORF">HNR48_001334</name>
</gene>
<dbReference type="Gene3D" id="1.10.10.60">
    <property type="entry name" value="Homeodomain-like"/>
    <property type="match status" value="1"/>
</dbReference>
<dbReference type="AlphaFoldDB" id="A0A7X0MUV3"/>
<evidence type="ECO:0000313" key="4">
    <source>
        <dbReference type="EMBL" id="MBB6521056.1"/>
    </source>
</evidence>
<dbReference type="Proteomes" id="UP000528457">
    <property type="component" value="Unassembled WGS sequence"/>
</dbReference>
<dbReference type="GO" id="GO:0003700">
    <property type="term" value="F:DNA-binding transcription factor activity"/>
    <property type="evidence" value="ECO:0007669"/>
    <property type="project" value="TreeGrafter"/>
</dbReference>
<feature type="DNA-binding region" description="H-T-H motif" evidence="2">
    <location>
        <begin position="37"/>
        <end position="56"/>
    </location>
</feature>
<evidence type="ECO:0000259" key="3">
    <source>
        <dbReference type="PROSITE" id="PS50977"/>
    </source>
</evidence>
<comment type="caution">
    <text evidence="4">The sequence shown here is derived from an EMBL/GenBank/DDBJ whole genome shotgun (WGS) entry which is preliminary data.</text>
</comment>
<dbReference type="Gene3D" id="1.10.357.10">
    <property type="entry name" value="Tetracycline Repressor, domain 2"/>
    <property type="match status" value="1"/>
</dbReference>
<dbReference type="InterPro" id="IPR001647">
    <property type="entry name" value="HTH_TetR"/>
</dbReference>
<dbReference type="GO" id="GO:0000976">
    <property type="term" value="F:transcription cis-regulatory region binding"/>
    <property type="evidence" value="ECO:0007669"/>
    <property type="project" value="TreeGrafter"/>
</dbReference>
<sequence>MVYRVTEKTLARKADNKAKILAAARKIVAESGFSGLTIAATAKQAGLATGSMYRYFPNKVELCTALFRQLSGREVDEMHSIAQMELNPAVAMARCCFNFTQRAFRAPTQSYALIAEPLDPALEAERLIYRRAYAEVYQQIIEQGIGSADFSSQDSHIASLAVVGMLAEPLLEPLHRFYSGNEAPYDSRQLALDISRLCLNALGAHELATQQDLDVLIHEQH</sequence>
<dbReference type="RefSeq" id="WP_166849580.1">
    <property type="nucleotide sequence ID" value="NZ_JAAONY010000001.1"/>
</dbReference>
<dbReference type="InterPro" id="IPR009057">
    <property type="entry name" value="Homeodomain-like_sf"/>
</dbReference>
<keyword evidence="1 2" id="KW-0238">DNA-binding</keyword>
<dbReference type="PROSITE" id="PS50977">
    <property type="entry name" value="HTH_TETR_2"/>
    <property type="match status" value="1"/>
</dbReference>
<keyword evidence="5" id="KW-1185">Reference proteome</keyword>
<protein>
    <submittedName>
        <fullName evidence="4">AcrR family transcriptional regulator</fullName>
    </submittedName>
</protein>
<name>A0A7X0MUV3_9GAMM</name>
<dbReference type="InterPro" id="IPR050109">
    <property type="entry name" value="HTH-type_TetR-like_transc_reg"/>
</dbReference>
<evidence type="ECO:0000313" key="5">
    <source>
        <dbReference type="Proteomes" id="UP000528457"/>
    </source>
</evidence>
<dbReference type="PRINTS" id="PR00455">
    <property type="entry name" value="HTHTETR"/>
</dbReference>
<organism evidence="4 5">
    <name type="scientific">Pseudoteredinibacter isoporae</name>
    <dbReference type="NCBI Taxonomy" id="570281"/>
    <lineage>
        <taxon>Bacteria</taxon>
        <taxon>Pseudomonadati</taxon>
        <taxon>Pseudomonadota</taxon>
        <taxon>Gammaproteobacteria</taxon>
        <taxon>Cellvibrionales</taxon>
        <taxon>Cellvibrionaceae</taxon>
        <taxon>Pseudoteredinibacter</taxon>
    </lineage>
</organism>
<reference evidence="4 5" key="1">
    <citation type="submission" date="2020-08" db="EMBL/GenBank/DDBJ databases">
        <title>Genomic Encyclopedia of Type Strains, Phase IV (KMG-IV): sequencing the most valuable type-strain genomes for metagenomic binning, comparative biology and taxonomic classification.</title>
        <authorList>
            <person name="Goeker M."/>
        </authorList>
    </citation>
    <scope>NUCLEOTIDE SEQUENCE [LARGE SCALE GENOMIC DNA]</scope>
    <source>
        <strain evidence="4 5">DSM 22368</strain>
    </source>
</reference>
<dbReference type="EMBL" id="JACHHT010000001">
    <property type="protein sequence ID" value="MBB6521056.1"/>
    <property type="molecule type" value="Genomic_DNA"/>
</dbReference>
<dbReference type="Pfam" id="PF00440">
    <property type="entry name" value="TetR_N"/>
    <property type="match status" value="1"/>
</dbReference>
<proteinExistence type="predicted"/>
<feature type="domain" description="HTH tetR-type" evidence="3">
    <location>
        <begin position="14"/>
        <end position="74"/>
    </location>
</feature>
<dbReference type="InParanoid" id="A0A7X0MUV3"/>
<dbReference type="PANTHER" id="PTHR30055:SF226">
    <property type="entry name" value="HTH-TYPE TRANSCRIPTIONAL REGULATOR PKSA"/>
    <property type="match status" value="1"/>
</dbReference>
<accession>A0A7X0MUV3</accession>